<feature type="signal peptide" evidence="6">
    <location>
        <begin position="1"/>
        <end position="22"/>
    </location>
</feature>
<keyword evidence="3 6" id="KW-0732">Signal</keyword>
<accession>A0ABR3KZM3</accession>
<evidence type="ECO:0000256" key="5">
    <source>
        <dbReference type="ARBA" id="ARBA00023295"/>
    </source>
</evidence>
<evidence type="ECO:0000256" key="4">
    <source>
        <dbReference type="ARBA" id="ARBA00022801"/>
    </source>
</evidence>
<dbReference type="PANTHER" id="PTHR10030:SF37">
    <property type="entry name" value="ALPHA-L-FUCOSIDASE-RELATED"/>
    <property type="match status" value="1"/>
</dbReference>
<dbReference type="InterPro" id="IPR000933">
    <property type="entry name" value="Glyco_hydro_29"/>
</dbReference>
<gene>
    <name evidence="8" type="ORF">TSPI_08669</name>
</gene>
<feature type="domain" description="Glycoside hydrolase family 29 N-terminal" evidence="7">
    <location>
        <begin position="20"/>
        <end position="62"/>
    </location>
</feature>
<dbReference type="EC" id="3.2.1.51" evidence="2"/>
<feature type="chain" id="PRO_5046578973" description="alpha-L-fucosidase" evidence="6">
    <location>
        <begin position="23"/>
        <end position="98"/>
    </location>
</feature>
<dbReference type="Pfam" id="PF01120">
    <property type="entry name" value="Alpha_L_fucos"/>
    <property type="match status" value="1"/>
</dbReference>
<keyword evidence="4" id="KW-0378">Hydrolase</keyword>
<evidence type="ECO:0000256" key="6">
    <source>
        <dbReference type="SAM" id="SignalP"/>
    </source>
</evidence>
<evidence type="ECO:0000256" key="2">
    <source>
        <dbReference type="ARBA" id="ARBA00012662"/>
    </source>
</evidence>
<name>A0ABR3KZM3_TRISP</name>
<comment type="caution">
    <text evidence="8">The sequence shown here is derived from an EMBL/GenBank/DDBJ whole genome shotgun (WGS) entry which is preliminary data.</text>
</comment>
<dbReference type="Gene3D" id="3.20.20.80">
    <property type="entry name" value="Glycosidases"/>
    <property type="match status" value="1"/>
</dbReference>
<keyword evidence="9" id="KW-1185">Reference proteome</keyword>
<dbReference type="PANTHER" id="PTHR10030">
    <property type="entry name" value="ALPHA-L-FUCOSIDASE"/>
    <property type="match status" value="1"/>
</dbReference>
<comment type="similarity">
    <text evidence="1">Belongs to the glycosyl hydrolase 29 family.</text>
</comment>
<dbReference type="SUPFAM" id="SSF51445">
    <property type="entry name" value="(Trans)glycosidases"/>
    <property type="match status" value="1"/>
</dbReference>
<sequence length="98" mass="11030">MIFVWKAFLVLSFTVWQFFASADYEPNWDSLDSRPIPCWFDEAKFGIFMHFGLYSVPSYGYSSSGSGGGGREKIELINVNSWLKISSPVSAIPISYLA</sequence>
<evidence type="ECO:0000313" key="8">
    <source>
        <dbReference type="EMBL" id="KAL1246062.1"/>
    </source>
</evidence>
<keyword evidence="5" id="KW-0326">Glycosidase</keyword>
<evidence type="ECO:0000313" key="9">
    <source>
        <dbReference type="Proteomes" id="UP001558632"/>
    </source>
</evidence>
<evidence type="ECO:0000256" key="3">
    <source>
        <dbReference type="ARBA" id="ARBA00022729"/>
    </source>
</evidence>
<evidence type="ECO:0000259" key="7">
    <source>
        <dbReference type="Pfam" id="PF01120"/>
    </source>
</evidence>
<evidence type="ECO:0000256" key="1">
    <source>
        <dbReference type="ARBA" id="ARBA00007951"/>
    </source>
</evidence>
<proteinExistence type="inferred from homology"/>
<dbReference type="InterPro" id="IPR057739">
    <property type="entry name" value="Glyco_hydro_29_N"/>
</dbReference>
<dbReference type="Proteomes" id="UP001558632">
    <property type="component" value="Unassembled WGS sequence"/>
</dbReference>
<dbReference type="EMBL" id="JBEUSY010000035">
    <property type="protein sequence ID" value="KAL1246062.1"/>
    <property type="molecule type" value="Genomic_DNA"/>
</dbReference>
<reference evidence="8 9" key="1">
    <citation type="submission" date="2024-07" db="EMBL/GenBank/DDBJ databases">
        <title>Enhanced genomic and transcriptomic resources for Trichinella pseudospiralis and T. spiralis underpin the discovery of pronounced molecular differences between stages and species.</title>
        <authorList>
            <person name="Pasi K.K."/>
            <person name="La Rosa G."/>
            <person name="Gomez-Morales M.A."/>
            <person name="Tosini F."/>
            <person name="Sumanam S."/>
            <person name="Young N.D."/>
            <person name="Chang B.C."/>
            <person name="Robin G.B."/>
        </authorList>
    </citation>
    <scope>NUCLEOTIDE SEQUENCE [LARGE SCALE GENOMIC DNA]</scope>
    <source>
        <strain evidence="8">ISS534</strain>
    </source>
</reference>
<protein>
    <recommendedName>
        <fullName evidence="2">alpha-L-fucosidase</fullName>
        <ecNumber evidence="2">3.2.1.51</ecNumber>
    </recommendedName>
</protein>
<organism evidence="8 9">
    <name type="scientific">Trichinella spiralis</name>
    <name type="common">Trichina worm</name>
    <dbReference type="NCBI Taxonomy" id="6334"/>
    <lineage>
        <taxon>Eukaryota</taxon>
        <taxon>Metazoa</taxon>
        <taxon>Ecdysozoa</taxon>
        <taxon>Nematoda</taxon>
        <taxon>Enoplea</taxon>
        <taxon>Dorylaimia</taxon>
        <taxon>Trichinellida</taxon>
        <taxon>Trichinellidae</taxon>
        <taxon>Trichinella</taxon>
    </lineage>
</organism>
<dbReference type="InterPro" id="IPR017853">
    <property type="entry name" value="GH"/>
</dbReference>